<feature type="coiled-coil region" evidence="2">
    <location>
        <begin position="222"/>
        <end position="256"/>
    </location>
</feature>
<evidence type="ECO:0000313" key="3">
    <source>
        <dbReference type="EMBL" id="ESQ34416.1"/>
    </source>
</evidence>
<dbReference type="SUPFAM" id="SSF56112">
    <property type="entry name" value="Protein kinase-like (PK-like)"/>
    <property type="match status" value="1"/>
</dbReference>
<dbReference type="Gene3D" id="1.10.510.10">
    <property type="entry name" value="Transferase(Phosphotransferase) domain 1"/>
    <property type="match status" value="1"/>
</dbReference>
<dbReference type="AlphaFoldDB" id="V4MRL6"/>
<gene>
    <name evidence="3" type="ORF">EUTSA_v10008512mg</name>
</gene>
<dbReference type="InterPro" id="IPR011009">
    <property type="entry name" value="Kinase-like_dom_sf"/>
</dbReference>
<dbReference type="PANTHER" id="PTHR48014">
    <property type="entry name" value="SERINE/THREONINE-PROTEIN KINASE FRAY2"/>
    <property type="match status" value="1"/>
</dbReference>
<dbReference type="Proteomes" id="UP000030689">
    <property type="component" value="Unassembled WGS sequence"/>
</dbReference>
<name>V4MRL6_EUTSA</name>
<keyword evidence="4" id="KW-1185">Reference proteome</keyword>
<dbReference type="eggNOG" id="KOG0582">
    <property type="taxonomic scope" value="Eukaryota"/>
</dbReference>
<reference evidence="3 4" key="1">
    <citation type="journal article" date="2013" name="Front. Plant Sci.">
        <title>The Reference Genome of the Halophytic Plant Eutrema salsugineum.</title>
        <authorList>
            <person name="Yang R."/>
            <person name="Jarvis D.E."/>
            <person name="Chen H."/>
            <person name="Beilstein M.A."/>
            <person name="Grimwood J."/>
            <person name="Jenkins J."/>
            <person name="Shu S."/>
            <person name="Prochnik S."/>
            <person name="Xin M."/>
            <person name="Ma C."/>
            <person name="Schmutz J."/>
            <person name="Wing R.A."/>
            <person name="Mitchell-Olds T."/>
            <person name="Schumaker K.S."/>
            <person name="Wang X."/>
        </authorList>
    </citation>
    <scope>NUCLEOTIDE SEQUENCE [LARGE SCALE GENOMIC DNA]</scope>
</reference>
<evidence type="ECO:0000256" key="2">
    <source>
        <dbReference type="SAM" id="Coils"/>
    </source>
</evidence>
<proteinExistence type="inferred from homology"/>
<dbReference type="EMBL" id="KI517683">
    <property type="protein sequence ID" value="ESQ34416.1"/>
    <property type="molecule type" value="Genomic_DNA"/>
</dbReference>
<organism evidence="3 4">
    <name type="scientific">Eutrema salsugineum</name>
    <name type="common">Saltwater cress</name>
    <name type="synonym">Sisymbrium salsugineum</name>
    <dbReference type="NCBI Taxonomy" id="72664"/>
    <lineage>
        <taxon>Eukaryota</taxon>
        <taxon>Viridiplantae</taxon>
        <taxon>Streptophyta</taxon>
        <taxon>Embryophyta</taxon>
        <taxon>Tracheophyta</taxon>
        <taxon>Spermatophyta</taxon>
        <taxon>Magnoliopsida</taxon>
        <taxon>eudicotyledons</taxon>
        <taxon>Gunneridae</taxon>
        <taxon>Pentapetalae</taxon>
        <taxon>rosids</taxon>
        <taxon>malvids</taxon>
        <taxon>Brassicales</taxon>
        <taxon>Brassicaceae</taxon>
        <taxon>Eutremeae</taxon>
        <taxon>Eutrema</taxon>
    </lineage>
</organism>
<keyword evidence="2" id="KW-0175">Coiled coil</keyword>
<evidence type="ECO:0000256" key="1">
    <source>
        <dbReference type="ARBA" id="ARBA00008874"/>
    </source>
</evidence>
<comment type="similarity">
    <text evidence="1">Belongs to the protein kinase superfamily. STE Ser/Thr protein kinase family. STE20 subfamily.</text>
</comment>
<evidence type="ECO:0000313" key="4">
    <source>
        <dbReference type="Proteomes" id="UP000030689"/>
    </source>
</evidence>
<dbReference type="InterPro" id="IPR047173">
    <property type="entry name" value="STRAD_A/B-like"/>
</dbReference>
<dbReference type="Gene3D" id="3.30.200.20">
    <property type="entry name" value="Phosphorylase Kinase, domain 1"/>
    <property type="match status" value="1"/>
</dbReference>
<dbReference type="STRING" id="72664.V4MRL6"/>
<dbReference type="PANTHER" id="PTHR48014:SF18">
    <property type="entry name" value="PROTEIN KINASE SUPERFAMILY PROTEIN"/>
    <property type="match status" value="1"/>
</dbReference>
<evidence type="ECO:0008006" key="5">
    <source>
        <dbReference type="Google" id="ProtNLM"/>
    </source>
</evidence>
<sequence length="262" mass="29140">MTNSSEKSFPLSAKDYELFEEIGDGINRGRCIVRDEIVAVKILDLEKCSSNVETITKEVHTLSLNEHCSFLDGSKFWIVLPYLHGQGHAHQDVKAGDILAGSNETVKLGDFGLSASQLPPPLGREHVDIPSGAKNPTCEDELLERNFASDNSGKVKNDEAVASWIQNPLSNDAAQILPVLQNLLHDNEMQRERLIGLIQLYDPTPVNINPMMNTEGGQISTERDLTSEVHFLEQSVKKLEEQVENQKTVNAQLEVQLLDEEQ</sequence>
<dbReference type="KEGG" id="eus:EUTSA_v10008512mg"/>
<accession>V4MRL6</accession>
<dbReference type="GO" id="GO:0043539">
    <property type="term" value="F:protein serine/threonine kinase activator activity"/>
    <property type="evidence" value="ECO:0007669"/>
    <property type="project" value="InterPro"/>
</dbReference>
<dbReference type="Gramene" id="ESQ34416">
    <property type="protein sequence ID" value="ESQ34416"/>
    <property type="gene ID" value="EUTSA_v10008512mg"/>
</dbReference>
<protein>
    <recommendedName>
        <fullName evidence="5">Protein kinase domain-containing protein</fullName>
    </recommendedName>
</protein>